<reference evidence="7 8" key="1">
    <citation type="submission" date="2024-10" db="EMBL/GenBank/DDBJ databases">
        <authorList>
            <person name="Kim D."/>
        </authorList>
    </citation>
    <scope>NUCLEOTIDE SEQUENCE [LARGE SCALE GENOMIC DNA]</scope>
    <source>
        <strain evidence="7">Taebaek</strain>
    </source>
</reference>
<evidence type="ECO:0000313" key="8">
    <source>
        <dbReference type="Proteomes" id="UP001620645"/>
    </source>
</evidence>
<proteinExistence type="inferred from homology"/>
<evidence type="ECO:0000256" key="5">
    <source>
        <dbReference type="ARBA" id="ARBA00022927"/>
    </source>
</evidence>
<accession>A0ABD2JFT9</accession>
<feature type="compositionally biased region" description="Polar residues" evidence="6">
    <location>
        <begin position="140"/>
        <end position="154"/>
    </location>
</feature>
<feature type="region of interest" description="Disordered" evidence="6">
    <location>
        <begin position="139"/>
        <end position="163"/>
    </location>
</feature>
<dbReference type="PANTHER" id="PTHR13673:SF0">
    <property type="entry name" value="VPS35 ENDOSOMAL PROTEIN-SORTING FACTOR-LIKE"/>
    <property type="match status" value="1"/>
</dbReference>
<gene>
    <name evidence="7" type="ORF">niasHS_006880</name>
</gene>
<comment type="similarity">
    <text evidence="2">Belongs to the VPS35L family.</text>
</comment>
<evidence type="ECO:0000256" key="2">
    <source>
        <dbReference type="ARBA" id="ARBA00010704"/>
    </source>
</evidence>
<evidence type="ECO:0000256" key="6">
    <source>
        <dbReference type="SAM" id="MobiDB-lite"/>
    </source>
</evidence>
<keyword evidence="3" id="KW-0813">Transport</keyword>
<dbReference type="EMBL" id="JBICCN010000144">
    <property type="protein sequence ID" value="KAL3089496.1"/>
    <property type="molecule type" value="Genomic_DNA"/>
</dbReference>
<evidence type="ECO:0000256" key="1">
    <source>
        <dbReference type="ARBA" id="ARBA00004177"/>
    </source>
</evidence>
<protein>
    <submittedName>
        <fullName evidence="7">Uncharacterized protein</fullName>
    </submittedName>
</protein>
<dbReference type="InterPro" id="IPR029705">
    <property type="entry name" value="VPS35L"/>
</dbReference>
<comment type="subcellular location">
    <subcellularLocation>
        <location evidence="1">Endosome</location>
    </subcellularLocation>
</comment>
<dbReference type="GO" id="GO:0005768">
    <property type="term" value="C:endosome"/>
    <property type="evidence" value="ECO:0007669"/>
    <property type="project" value="UniProtKB-SubCell"/>
</dbReference>
<evidence type="ECO:0000256" key="3">
    <source>
        <dbReference type="ARBA" id="ARBA00022448"/>
    </source>
</evidence>
<comment type="caution">
    <text evidence="7">The sequence shown here is derived from an EMBL/GenBank/DDBJ whole genome shotgun (WGS) entry which is preliminary data.</text>
</comment>
<name>A0ABD2JFT9_HETSC</name>
<dbReference type="Proteomes" id="UP001620645">
    <property type="component" value="Unassembled WGS sequence"/>
</dbReference>
<keyword evidence="5" id="KW-0653">Protein transport</keyword>
<keyword evidence="8" id="KW-1185">Reference proteome</keyword>
<dbReference type="AlphaFoldDB" id="A0ABD2JFT9"/>
<evidence type="ECO:0000313" key="7">
    <source>
        <dbReference type="EMBL" id="KAL3089496.1"/>
    </source>
</evidence>
<keyword evidence="4" id="KW-0967">Endosome</keyword>
<sequence>MVKTNTIVDCNNYLLNKYKLVLTEVSGQSLQWINRLLCFSMFPVGSAFASSFDLLDLPFQLHPVSVFSHPLFTNRANYFVEVLEKEASDKAEKLKQLQRNGKICAVEETNGKGDRCGEKQQNFVDPLNASAIDEREHSANAKTLPSVPHQNGVSSDGFGPGPMAILATERLDNTLAERESEQWPLEGLDPQLVGHRPWRVLRQRILDTFSSATDRLSLESSFLRGNEATETPNSAERRKLRKTFSGEAEKMRQRKNFSIEKHAQMVAKFHELTQDEWTRKLKELRRILLIKWEEEKRLECIKLTSEVAMLISTNISSAQFYPSQFVHVTDFLDLFGHLVYKRLLLRAAEERRGVGLGALPSHFDTNDVLEETRIKARNWFGKVNETVALLAPRIYLLTALLPCQRFMDPLAAIQENVLELCQSVKQVQHPLISSYLRCYICRVAMRLNAADRAPHWKCLNDWLQTYAQQPTFLLGPAMEWVVQCVAFNAVSYSDLHPLWEYCRLPERRAVVLLPMLNALPRLYLGEHALEACRIVTGSEMELCAFGANLLETEMPVHSRKSILKAVWKCVMRLASLKHYMDCCECWVEFAARHFGTNEVNVMLDNMLTKLNQQQQQKDKYIFYQPQLLAILRKVFTHSRDVATLFGMDVFAKFMDTFNSGPIREEVFLIILRALVAKHSVASFTSIDLAYQVLSTCQSLHDCVEPTSSDDRVHSVVGLISASLDRVDLRADPDQCLDFLVSCRANLANIDGLQKYVLCRVQAFTLHIVRSVRFSNSRAAFLQGCLANLFISTPSLADPLDQIRFGIRSTQIALAALAFFQHQSEEEEDEETDESRRLPLKHFRRFLHFVLRFWHSVSPSFAPSPPLSHHSLNLPLSTQFDFVRLLVRCLQYLCVIWPTVHRTFLPSAADQSPLIEDEEIVQQLMEQQQNQLQLDEYEAEQSQFNVAHLRNICTQCAEKIAAALKPFLVNENASDEMSLAGVELLELLAQFGPTDATEGNGDASTDVLPGVLLTLAKTIYKQCKRKPELRKRIQRMANR</sequence>
<organism evidence="7 8">
    <name type="scientific">Heterodera schachtii</name>
    <name type="common">Sugarbeet cyst nematode worm</name>
    <name type="synonym">Tylenchus schachtii</name>
    <dbReference type="NCBI Taxonomy" id="97005"/>
    <lineage>
        <taxon>Eukaryota</taxon>
        <taxon>Metazoa</taxon>
        <taxon>Ecdysozoa</taxon>
        <taxon>Nematoda</taxon>
        <taxon>Chromadorea</taxon>
        <taxon>Rhabditida</taxon>
        <taxon>Tylenchina</taxon>
        <taxon>Tylenchomorpha</taxon>
        <taxon>Tylenchoidea</taxon>
        <taxon>Heteroderidae</taxon>
        <taxon>Heteroderinae</taxon>
        <taxon>Heterodera</taxon>
    </lineage>
</organism>
<dbReference type="GO" id="GO:0015031">
    <property type="term" value="P:protein transport"/>
    <property type="evidence" value="ECO:0007669"/>
    <property type="project" value="UniProtKB-KW"/>
</dbReference>
<dbReference type="PANTHER" id="PTHR13673">
    <property type="entry name" value="ESOPHAGEAL CANCER ASSOCIATED PROTEIN"/>
    <property type="match status" value="1"/>
</dbReference>
<evidence type="ECO:0000256" key="4">
    <source>
        <dbReference type="ARBA" id="ARBA00022753"/>
    </source>
</evidence>